<name>A0A2A9CTU9_9ACTN</name>
<keyword evidence="2" id="KW-0812">Transmembrane</keyword>
<keyword evidence="2" id="KW-1133">Transmembrane helix</keyword>
<keyword evidence="4" id="KW-1185">Reference proteome</keyword>
<feature type="region of interest" description="Disordered" evidence="1">
    <location>
        <begin position="26"/>
        <end position="46"/>
    </location>
</feature>
<dbReference type="RefSeq" id="WP_098460910.1">
    <property type="nucleotide sequence ID" value="NZ_PDJC01000001.1"/>
</dbReference>
<sequence>MASWQDGPEYAPLVRPAAFVMPDAEPLQVDPVPAPPAVPVPDAEPRFTAPEQEQPALAALAPSAAPGRNPNLPFISQVTPLTSTEPRLPSQPFGVTDAPLGGYLAPPAPHAAVQVNPSPFPAPGSQQWFAPPPVPVPVESPRVTVRQLLAGITPGVAITMAIGMVFGWAAPFTLVIAFVLSSRIGYRREAVHRTWQFTGFAMLAIAMFSIASSGNDLDALFASLAGSCQLASWVVAITLSLIVGSALRAGEQPFRYR</sequence>
<evidence type="ECO:0000313" key="3">
    <source>
        <dbReference type="EMBL" id="PFG17485.1"/>
    </source>
</evidence>
<protein>
    <submittedName>
        <fullName evidence="3">Uncharacterized protein</fullName>
    </submittedName>
</protein>
<accession>A0A2A9CTU9</accession>
<evidence type="ECO:0000256" key="2">
    <source>
        <dbReference type="SAM" id="Phobius"/>
    </source>
</evidence>
<feature type="transmembrane region" description="Helical" evidence="2">
    <location>
        <begin position="194"/>
        <end position="214"/>
    </location>
</feature>
<organism evidence="3 4">
    <name type="scientific">Propionicimonas paludicola</name>
    <dbReference type="NCBI Taxonomy" id="185243"/>
    <lineage>
        <taxon>Bacteria</taxon>
        <taxon>Bacillati</taxon>
        <taxon>Actinomycetota</taxon>
        <taxon>Actinomycetes</taxon>
        <taxon>Propionibacteriales</taxon>
        <taxon>Nocardioidaceae</taxon>
        <taxon>Propionicimonas</taxon>
    </lineage>
</organism>
<dbReference type="AlphaFoldDB" id="A0A2A9CTU9"/>
<dbReference type="Proteomes" id="UP000226079">
    <property type="component" value="Unassembled WGS sequence"/>
</dbReference>
<evidence type="ECO:0000313" key="4">
    <source>
        <dbReference type="Proteomes" id="UP000226079"/>
    </source>
</evidence>
<gene>
    <name evidence="3" type="ORF">ATK74_2056</name>
</gene>
<feature type="transmembrane region" description="Helical" evidence="2">
    <location>
        <begin position="220"/>
        <end position="247"/>
    </location>
</feature>
<keyword evidence="2" id="KW-0472">Membrane</keyword>
<dbReference type="OrthoDB" id="3838057at2"/>
<evidence type="ECO:0000256" key="1">
    <source>
        <dbReference type="SAM" id="MobiDB-lite"/>
    </source>
</evidence>
<proteinExistence type="predicted"/>
<dbReference type="EMBL" id="PDJC01000001">
    <property type="protein sequence ID" value="PFG17485.1"/>
    <property type="molecule type" value="Genomic_DNA"/>
</dbReference>
<reference evidence="3 4" key="1">
    <citation type="submission" date="2017-10" db="EMBL/GenBank/DDBJ databases">
        <title>Sequencing the genomes of 1000 actinobacteria strains.</title>
        <authorList>
            <person name="Klenk H.-P."/>
        </authorList>
    </citation>
    <scope>NUCLEOTIDE SEQUENCE [LARGE SCALE GENOMIC DNA]</scope>
    <source>
        <strain evidence="3 4">DSM 15597</strain>
    </source>
</reference>
<comment type="caution">
    <text evidence="3">The sequence shown here is derived from an EMBL/GenBank/DDBJ whole genome shotgun (WGS) entry which is preliminary data.</text>
</comment>
<feature type="transmembrane region" description="Helical" evidence="2">
    <location>
        <begin position="156"/>
        <end position="182"/>
    </location>
</feature>